<evidence type="ECO:0000259" key="8">
    <source>
        <dbReference type="SMART" id="SM00922"/>
    </source>
</evidence>
<dbReference type="InterPro" id="IPR036849">
    <property type="entry name" value="Enolase-like_C_sf"/>
</dbReference>
<dbReference type="SFLD" id="SFLDS00001">
    <property type="entry name" value="Enolase"/>
    <property type="match status" value="1"/>
</dbReference>
<evidence type="ECO:0000256" key="3">
    <source>
        <dbReference type="ARBA" id="ARBA00022842"/>
    </source>
</evidence>
<feature type="binding site" evidence="6">
    <location>
        <position position="190"/>
    </location>
    <ligand>
        <name>Mg(2+)</name>
        <dbReference type="ChEBI" id="CHEBI:18420"/>
    </ligand>
</feature>
<dbReference type="Gene3D" id="3.30.390.10">
    <property type="entry name" value="Enolase-like, N-terminal domain"/>
    <property type="match status" value="1"/>
</dbReference>
<keyword evidence="3 6" id="KW-0460">Magnesium</keyword>
<dbReference type="InterPro" id="IPR013341">
    <property type="entry name" value="Mandelate_racemase_N_dom"/>
</dbReference>
<dbReference type="GO" id="GO:0009063">
    <property type="term" value="P:amino acid catabolic process"/>
    <property type="evidence" value="ECO:0007669"/>
    <property type="project" value="InterPro"/>
</dbReference>
<dbReference type="SFLD" id="SFLDF00009">
    <property type="entry name" value="o-succinylbenzoate_synthase"/>
    <property type="match status" value="1"/>
</dbReference>
<comment type="cofactor">
    <cofactor evidence="6 7">
        <name>Mg(2+)</name>
        <dbReference type="ChEBI" id="CHEBI:18420"/>
    </cofactor>
    <text evidence="6 7">Binds 1 Mg(2+) ion per subunit.</text>
</comment>
<evidence type="ECO:0000256" key="7">
    <source>
        <dbReference type="RuleBase" id="RU366006"/>
    </source>
</evidence>
<dbReference type="SUPFAM" id="SSF51604">
    <property type="entry name" value="Enolase C-terminal domain-like"/>
    <property type="match status" value="1"/>
</dbReference>
<dbReference type="InterPro" id="IPR034603">
    <property type="entry name" value="Dipeptide_epimerase"/>
</dbReference>
<dbReference type="InterPro" id="IPR029017">
    <property type="entry name" value="Enolase-like_N"/>
</dbReference>
<keyword evidence="10" id="KW-1185">Reference proteome</keyword>
<dbReference type="EMBL" id="NHMK01000009">
    <property type="protein sequence ID" value="OWL97820.1"/>
    <property type="molecule type" value="Genomic_DNA"/>
</dbReference>
<dbReference type="CDD" id="cd03319">
    <property type="entry name" value="L-Ala-DL-Glu_epimerase"/>
    <property type="match status" value="1"/>
</dbReference>
<dbReference type="SMART" id="SM00922">
    <property type="entry name" value="MR_MLE"/>
    <property type="match status" value="1"/>
</dbReference>
<protein>
    <recommendedName>
        <fullName evidence="7">Dipeptide epimerase</fullName>
        <ecNumber evidence="7">5.1.1.-</ecNumber>
    </recommendedName>
</protein>
<evidence type="ECO:0000256" key="1">
    <source>
        <dbReference type="ARBA" id="ARBA00008031"/>
    </source>
</evidence>
<comment type="caution">
    <text evidence="9">The sequence shown here is derived from an EMBL/GenBank/DDBJ whole genome shotgun (WGS) entry which is preliminary data.</text>
</comment>
<dbReference type="InterPro" id="IPR029065">
    <property type="entry name" value="Enolase_C-like"/>
</dbReference>
<dbReference type="PANTHER" id="PTHR48073:SF2">
    <property type="entry name" value="O-SUCCINYLBENZOATE SYNTHASE"/>
    <property type="match status" value="1"/>
</dbReference>
<feature type="binding site" evidence="6">
    <location>
        <position position="241"/>
    </location>
    <ligand>
        <name>Mg(2+)</name>
        <dbReference type="ChEBI" id="CHEBI:18420"/>
    </ligand>
</feature>
<proteinExistence type="inferred from homology"/>
<dbReference type="SUPFAM" id="SSF54826">
    <property type="entry name" value="Enolase N-terminal domain-like"/>
    <property type="match status" value="1"/>
</dbReference>
<keyword evidence="4 7" id="KW-0413">Isomerase</keyword>
<dbReference type="EC" id="5.1.1.-" evidence="7"/>
<comment type="similarity">
    <text evidence="1 7">Belongs to the mandelate racemase/muconate lactonizing enzyme family.</text>
</comment>
<name>A0A246BQ78_9DEIO</name>
<feature type="active site" description="Proton acceptor; specific for (S)-substrate epimerization" evidence="5">
    <location>
        <position position="263"/>
    </location>
</feature>
<accession>A0A246BQ78</accession>
<dbReference type="GO" id="GO:0016855">
    <property type="term" value="F:racemase and epimerase activity, acting on amino acids and derivatives"/>
    <property type="evidence" value="ECO:0007669"/>
    <property type="project" value="UniProtKB-UniRule"/>
</dbReference>
<reference evidence="9 10" key="1">
    <citation type="submission" date="2017-05" db="EMBL/GenBank/DDBJ databases">
        <title>De novo genome assembly of Deniococcus indicus strain DR1.</title>
        <authorList>
            <person name="Chauhan D."/>
            <person name="Yennamalli R.M."/>
            <person name="Priyadarshini R."/>
        </authorList>
    </citation>
    <scope>NUCLEOTIDE SEQUENCE [LARGE SCALE GENOMIC DNA]</scope>
    <source>
        <strain evidence="9 10">DR1</strain>
    </source>
</reference>
<feature type="active site" description="Proton acceptor; specific for (R)-substrate epimerization" evidence="5">
    <location>
        <position position="165"/>
    </location>
</feature>
<organism evidence="9 10">
    <name type="scientific">Deinococcus indicus</name>
    <dbReference type="NCBI Taxonomy" id="223556"/>
    <lineage>
        <taxon>Bacteria</taxon>
        <taxon>Thermotogati</taxon>
        <taxon>Deinococcota</taxon>
        <taxon>Deinococci</taxon>
        <taxon>Deinococcales</taxon>
        <taxon>Deinococcaceae</taxon>
        <taxon>Deinococcus</taxon>
    </lineage>
</organism>
<dbReference type="PANTHER" id="PTHR48073">
    <property type="entry name" value="O-SUCCINYLBENZOATE SYNTHASE-RELATED"/>
    <property type="match status" value="1"/>
</dbReference>
<feature type="domain" description="Mandelate racemase/muconate lactonizing enzyme C-terminal" evidence="8">
    <location>
        <begin position="144"/>
        <end position="237"/>
    </location>
</feature>
<evidence type="ECO:0000256" key="2">
    <source>
        <dbReference type="ARBA" id="ARBA00022723"/>
    </source>
</evidence>
<dbReference type="Gene3D" id="3.20.20.120">
    <property type="entry name" value="Enolase-like C-terminal domain"/>
    <property type="match status" value="1"/>
</dbReference>
<dbReference type="InterPro" id="IPR013342">
    <property type="entry name" value="Mandelate_racemase_C"/>
</dbReference>
<dbReference type="PROSITE" id="PS00909">
    <property type="entry name" value="MR_MLE_2"/>
    <property type="match status" value="1"/>
</dbReference>
<feature type="binding site" evidence="6">
    <location>
        <position position="216"/>
    </location>
    <ligand>
        <name>Mg(2+)</name>
        <dbReference type="ChEBI" id="CHEBI:18420"/>
    </ligand>
</feature>
<dbReference type="Pfam" id="PF02746">
    <property type="entry name" value="MR_MLE_N"/>
    <property type="match status" value="1"/>
</dbReference>
<keyword evidence="2 6" id="KW-0479">Metal-binding</keyword>
<sequence length="348" mass="36932">MDAVTAATAPTLTWETLDLHTAQPFGIARWTHSTYPRTFVTLTHAGLTGQGEAAPNAFYGETRGTVEAVLPLLADALTDPWDWDGLHARLTARMPHDHPSVKCALEMAAVEWCAQAAGVPVWRLLGLSPAPLPESSYTVSIADTAAMREQARDAVARGHGVLKVKLGTGRDEAILEALREEAPHVALRVDANAAWTRTQARRMLGVLDAARVEFVEQPLAAGDLDGHAALRAVSTVPIVADESLHHVPDVIALARAFDGVNLKLAKLGGPLQALAAMRLARAHGLQVMMGCMIESSLGIAAAAHLAGACDWADLDGALLLADDPFTGLEWQAGHLNRPTGNGWGVRRA</sequence>
<evidence type="ECO:0000256" key="4">
    <source>
        <dbReference type="ARBA" id="ARBA00023235"/>
    </source>
</evidence>
<evidence type="ECO:0000256" key="5">
    <source>
        <dbReference type="PIRSR" id="PIRSR634603-1"/>
    </source>
</evidence>
<dbReference type="SFLD" id="SFLDG00180">
    <property type="entry name" value="muconate_cycloisomerase"/>
    <property type="match status" value="1"/>
</dbReference>
<dbReference type="AlphaFoldDB" id="A0A246BQ78"/>
<dbReference type="Proteomes" id="UP000197208">
    <property type="component" value="Unassembled WGS sequence"/>
</dbReference>
<dbReference type="Pfam" id="PF13378">
    <property type="entry name" value="MR_MLE_C"/>
    <property type="match status" value="1"/>
</dbReference>
<dbReference type="GO" id="GO:0046872">
    <property type="term" value="F:metal ion binding"/>
    <property type="evidence" value="ECO:0007669"/>
    <property type="project" value="UniProtKB-KW"/>
</dbReference>
<evidence type="ECO:0000313" key="10">
    <source>
        <dbReference type="Proteomes" id="UP000197208"/>
    </source>
</evidence>
<evidence type="ECO:0000313" key="9">
    <source>
        <dbReference type="EMBL" id="OWL97820.1"/>
    </source>
</evidence>
<gene>
    <name evidence="9" type="ORF">CBQ26_06145</name>
</gene>
<dbReference type="InterPro" id="IPR018110">
    <property type="entry name" value="Mandel_Rmase/mucon_lact_enz_CS"/>
</dbReference>
<evidence type="ECO:0000256" key="6">
    <source>
        <dbReference type="PIRSR" id="PIRSR634603-3"/>
    </source>
</evidence>